<gene>
    <name evidence="4" type="ORF">GCM10025864_16020</name>
</gene>
<proteinExistence type="predicted"/>
<reference evidence="5" key="1">
    <citation type="journal article" date="2019" name="Int. J. Syst. Evol. Microbiol.">
        <title>The Global Catalogue of Microorganisms (GCM) 10K type strain sequencing project: providing services to taxonomists for standard genome sequencing and annotation.</title>
        <authorList>
            <consortium name="The Broad Institute Genomics Platform"/>
            <consortium name="The Broad Institute Genome Sequencing Center for Infectious Disease"/>
            <person name="Wu L."/>
            <person name="Ma J."/>
        </authorList>
    </citation>
    <scope>NUCLEOTIDE SEQUENCE [LARGE SCALE GENOMIC DNA]</scope>
    <source>
        <strain evidence="5">NBRC 106348</strain>
    </source>
</reference>
<dbReference type="SUPFAM" id="SSF56281">
    <property type="entry name" value="Metallo-hydrolase/oxidoreductase"/>
    <property type="match status" value="1"/>
</dbReference>
<dbReference type="EMBL" id="BSUK01000001">
    <property type="protein sequence ID" value="GMA23843.1"/>
    <property type="molecule type" value="Genomic_DNA"/>
</dbReference>
<dbReference type="Pfam" id="PF12706">
    <property type="entry name" value="Lactamase_B_2"/>
    <property type="match status" value="1"/>
</dbReference>
<evidence type="ECO:0000313" key="4">
    <source>
        <dbReference type="EMBL" id="GMA23843.1"/>
    </source>
</evidence>
<dbReference type="Gene3D" id="3.60.15.10">
    <property type="entry name" value="Ribonuclease Z/Hydroxyacylglutathione hydrolase-like"/>
    <property type="match status" value="1"/>
</dbReference>
<protein>
    <recommendedName>
        <fullName evidence="3">Metallo-beta-lactamase domain-containing protein</fullName>
    </recommendedName>
</protein>
<sequence>MRLMALEPLAPRGPGRNAGRMTTVPAPSGTTVRATLVGGPTVLLEYAGLRVLVDPTFDEPRSYEGAVTLTKLAGPALSADAVEPVDLVLVSHDQHPDNLDASGRALVERVLADGVPVLSTPAAADRVPGVTGLEPWKAIELDGAPGLVVTAVPALHGPEGADAPTLSGPVTGFVLEAADAPTVYASGDNASVALVGEIAARFPGIAVAILNAGAADVGRFPGRP</sequence>
<evidence type="ECO:0000259" key="3">
    <source>
        <dbReference type="Pfam" id="PF12706"/>
    </source>
</evidence>
<accession>A0ABQ6I1M6</accession>
<feature type="region of interest" description="Disordered" evidence="2">
    <location>
        <begin position="1"/>
        <end position="27"/>
    </location>
</feature>
<keyword evidence="1" id="KW-0378">Hydrolase</keyword>
<dbReference type="InterPro" id="IPR001279">
    <property type="entry name" value="Metallo-B-lactamas"/>
</dbReference>
<comment type="caution">
    <text evidence="4">The sequence shown here is derived from an EMBL/GenBank/DDBJ whole genome shotgun (WGS) entry which is preliminary data.</text>
</comment>
<dbReference type="InterPro" id="IPR036866">
    <property type="entry name" value="RibonucZ/Hydroxyglut_hydro"/>
</dbReference>
<keyword evidence="5" id="KW-1185">Reference proteome</keyword>
<name>A0ABQ6I1M6_9MICO</name>
<feature type="domain" description="Metallo-beta-lactamase" evidence="3">
    <location>
        <begin position="50"/>
        <end position="216"/>
    </location>
</feature>
<organism evidence="4 5">
    <name type="scientific">Luteimicrobium album</name>
    <dbReference type="NCBI Taxonomy" id="1054550"/>
    <lineage>
        <taxon>Bacteria</taxon>
        <taxon>Bacillati</taxon>
        <taxon>Actinomycetota</taxon>
        <taxon>Actinomycetes</taxon>
        <taxon>Micrococcales</taxon>
        <taxon>Luteimicrobium</taxon>
    </lineage>
</organism>
<dbReference type="InterPro" id="IPR050114">
    <property type="entry name" value="UPF0173_UPF0282_UlaG_hydrolase"/>
</dbReference>
<evidence type="ECO:0000256" key="1">
    <source>
        <dbReference type="ARBA" id="ARBA00022801"/>
    </source>
</evidence>
<evidence type="ECO:0000313" key="5">
    <source>
        <dbReference type="Proteomes" id="UP001157091"/>
    </source>
</evidence>
<dbReference type="PANTHER" id="PTHR43546:SF9">
    <property type="entry name" value="L-ASCORBATE-6-PHOSPHATE LACTONASE ULAG-RELATED"/>
    <property type="match status" value="1"/>
</dbReference>
<evidence type="ECO:0000256" key="2">
    <source>
        <dbReference type="SAM" id="MobiDB-lite"/>
    </source>
</evidence>
<dbReference type="Proteomes" id="UP001157091">
    <property type="component" value="Unassembled WGS sequence"/>
</dbReference>
<dbReference type="PANTHER" id="PTHR43546">
    <property type="entry name" value="UPF0173 METAL-DEPENDENT HYDROLASE MJ1163-RELATED"/>
    <property type="match status" value="1"/>
</dbReference>